<reference evidence="2" key="2">
    <citation type="submission" date="2020-11" db="EMBL/GenBank/DDBJ databases">
        <authorList>
            <consortium name="DOE Joint Genome Institute"/>
            <person name="Kuo A."/>
            <person name="Miyauchi S."/>
            <person name="Kiss E."/>
            <person name="Drula E."/>
            <person name="Kohler A."/>
            <person name="Sanchez-Garcia M."/>
            <person name="Andreopoulos B."/>
            <person name="Barry K.W."/>
            <person name="Bonito G."/>
            <person name="Buee M."/>
            <person name="Carver A."/>
            <person name="Chen C."/>
            <person name="Cichocki N."/>
            <person name="Clum A."/>
            <person name="Culley D."/>
            <person name="Crous P.W."/>
            <person name="Fauchery L."/>
            <person name="Girlanda M."/>
            <person name="Hayes R."/>
            <person name="Keri Z."/>
            <person name="Labutti K."/>
            <person name="Lipzen A."/>
            <person name="Lombard V."/>
            <person name="Magnuson J."/>
            <person name="Maillard F."/>
            <person name="Morin E."/>
            <person name="Murat C."/>
            <person name="Nolan M."/>
            <person name="Ohm R."/>
            <person name="Pangilinan J."/>
            <person name="Pereira M."/>
            <person name="Perotto S."/>
            <person name="Peter M."/>
            <person name="Riley R."/>
            <person name="Sitrit Y."/>
            <person name="Stielow B."/>
            <person name="Szollosi G."/>
            <person name="Zifcakova L."/>
            <person name="Stursova M."/>
            <person name="Spatafora J.W."/>
            <person name="Tedersoo L."/>
            <person name="Vaario L.-M."/>
            <person name="Yamada A."/>
            <person name="Yan M."/>
            <person name="Wang P."/>
            <person name="Xu J."/>
            <person name="Bruns T."/>
            <person name="Baldrian P."/>
            <person name="Vilgalys R."/>
            <person name="Henrissat B."/>
            <person name="Grigoriev I.V."/>
            <person name="Hibbett D."/>
            <person name="Nagy L.G."/>
            <person name="Martin F.M."/>
        </authorList>
    </citation>
    <scope>NUCLEOTIDE SEQUENCE</scope>
    <source>
        <strain evidence="2">UH-Tt-Lm1</strain>
    </source>
</reference>
<dbReference type="Proteomes" id="UP000736335">
    <property type="component" value="Unassembled WGS sequence"/>
</dbReference>
<dbReference type="EMBL" id="WIUZ02000023">
    <property type="protein sequence ID" value="KAF9778338.1"/>
    <property type="molecule type" value="Genomic_DNA"/>
</dbReference>
<sequence length="152" mass="17676">MHHLRTPFGSRSRRRLYQRTHRTSHELLRTSRVRSINQQDSTLIPRNLSSPLNRLMDVHFSHHNLAADVFAVTGSLKTKNQWTDIDYREYDVDYLQFSARVILERLSCTPHLQPLVVFGNSTNEAVELGTHRWGEPTTAASTGRIREDILER</sequence>
<reference evidence="2" key="1">
    <citation type="journal article" date="2020" name="Nat. Commun.">
        <title>Large-scale genome sequencing of mycorrhizal fungi provides insights into the early evolution of symbiotic traits.</title>
        <authorList>
            <person name="Miyauchi S."/>
            <person name="Kiss E."/>
            <person name="Kuo A."/>
            <person name="Drula E."/>
            <person name="Kohler A."/>
            <person name="Sanchez-Garcia M."/>
            <person name="Morin E."/>
            <person name="Andreopoulos B."/>
            <person name="Barry K.W."/>
            <person name="Bonito G."/>
            <person name="Buee M."/>
            <person name="Carver A."/>
            <person name="Chen C."/>
            <person name="Cichocki N."/>
            <person name="Clum A."/>
            <person name="Culley D."/>
            <person name="Crous P.W."/>
            <person name="Fauchery L."/>
            <person name="Girlanda M."/>
            <person name="Hayes R.D."/>
            <person name="Keri Z."/>
            <person name="LaButti K."/>
            <person name="Lipzen A."/>
            <person name="Lombard V."/>
            <person name="Magnuson J."/>
            <person name="Maillard F."/>
            <person name="Murat C."/>
            <person name="Nolan M."/>
            <person name="Ohm R.A."/>
            <person name="Pangilinan J."/>
            <person name="Pereira M.F."/>
            <person name="Perotto S."/>
            <person name="Peter M."/>
            <person name="Pfister S."/>
            <person name="Riley R."/>
            <person name="Sitrit Y."/>
            <person name="Stielow J.B."/>
            <person name="Szollosi G."/>
            <person name="Zifcakova L."/>
            <person name="Stursova M."/>
            <person name="Spatafora J.W."/>
            <person name="Tedersoo L."/>
            <person name="Vaario L.M."/>
            <person name="Yamada A."/>
            <person name="Yan M."/>
            <person name="Wang P."/>
            <person name="Xu J."/>
            <person name="Bruns T."/>
            <person name="Baldrian P."/>
            <person name="Vilgalys R."/>
            <person name="Dunand C."/>
            <person name="Henrissat B."/>
            <person name="Grigoriev I.V."/>
            <person name="Hibbett D."/>
            <person name="Nagy L.G."/>
            <person name="Martin F.M."/>
        </authorList>
    </citation>
    <scope>NUCLEOTIDE SEQUENCE</scope>
    <source>
        <strain evidence="2">UH-Tt-Lm1</strain>
    </source>
</reference>
<dbReference type="AlphaFoldDB" id="A0A9P6H5B0"/>
<keyword evidence="3" id="KW-1185">Reference proteome</keyword>
<evidence type="ECO:0000313" key="3">
    <source>
        <dbReference type="Proteomes" id="UP000736335"/>
    </source>
</evidence>
<organism evidence="2 3">
    <name type="scientific">Thelephora terrestris</name>
    <dbReference type="NCBI Taxonomy" id="56493"/>
    <lineage>
        <taxon>Eukaryota</taxon>
        <taxon>Fungi</taxon>
        <taxon>Dikarya</taxon>
        <taxon>Basidiomycota</taxon>
        <taxon>Agaricomycotina</taxon>
        <taxon>Agaricomycetes</taxon>
        <taxon>Thelephorales</taxon>
        <taxon>Thelephoraceae</taxon>
        <taxon>Thelephora</taxon>
    </lineage>
</organism>
<evidence type="ECO:0000256" key="1">
    <source>
        <dbReference type="SAM" id="MobiDB-lite"/>
    </source>
</evidence>
<proteinExistence type="predicted"/>
<evidence type="ECO:0000313" key="2">
    <source>
        <dbReference type="EMBL" id="KAF9778338.1"/>
    </source>
</evidence>
<gene>
    <name evidence="2" type="ORF">BJ322DRAFT_1092744</name>
</gene>
<protein>
    <submittedName>
        <fullName evidence="2">Uncharacterized protein</fullName>
    </submittedName>
</protein>
<comment type="caution">
    <text evidence="2">The sequence shown here is derived from an EMBL/GenBank/DDBJ whole genome shotgun (WGS) entry which is preliminary data.</text>
</comment>
<accession>A0A9P6H5B0</accession>
<name>A0A9P6H5B0_9AGAM</name>
<feature type="region of interest" description="Disordered" evidence="1">
    <location>
        <begin position="1"/>
        <end position="21"/>
    </location>
</feature>